<evidence type="ECO:0000313" key="7">
    <source>
        <dbReference type="EMBL" id="BAT25384.1"/>
    </source>
</evidence>
<dbReference type="RefSeq" id="WP_060610587.1">
    <property type="nucleotide sequence ID" value="NZ_BBWQ01000025.1"/>
</dbReference>
<dbReference type="EMBL" id="LC066369">
    <property type="protein sequence ID" value="BAT25384.1"/>
    <property type="molecule type" value="Genomic_DNA"/>
</dbReference>
<name>A0A0P0YVP2_9HYPH</name>
<dbReference type="InterPro" id="IPR028971">
    <property type="entry name" value="NAD-GDH_cat"/>
</dbReference>
<dbReference type="PANTHER" id="PTHR43403">
    <property type="entry name" value="NAD-SPECIFIC GLUTAMATE DEHYDROGENASE"/>
    <property type="match status" value="1"/>
</dbReference>
<dbReference type="InterPro" id="IPR049062">
    <property type="entry name" value="NAD_Glu_DH_ACT2"/>
</dbReference>
<dbReference type="Pfam" id="PF05088">
    <property type="entry name" value="Bac_GDH_CD"/>
    <property type="match status" value="1"/>
</dbReference>
<reference evidence="7" key="1">
    <citation type="journal article" date="2015" name="Proc. Natl. Acad. Sci. U.S.A.">
        <title>Bacterial clade with the ribosomal RNA operon on a small plasmid rather than the chromosome.</title>
        <authorList>
            <person name="Anda M."/>
            <person name="Ohtsubo Y."/>
            <person name="Okubo T."/>
            <person name="Sugawara M."/>
            <person name="Nagata Y."/>
            <person name="Tsuda M."/>
            <person name="Minamisawa K."/>
            <person name="Mitsui H."/>
        </authorList>
    </citation>
    <scope>NUCLEOTIDE SEQUENCE</scope>
    <source>
        <strain evidence="7">DSM 21988</strain>
    </source>
</reference>
<evidence type="ECO:0000259" key="5">
    <source>
        <dbReference type="Pfam" id="PF21076"/>
    </source>
</evidence>
<dbReference type="InterPro" id="IPR024727">
    <property type="entry name" value="NAD_Glu_DH_N_ACT1"/>
</dbReference>
<dbReference type="Pfam" id="PF21078">
    <property type="entry name" value="GDH_HM3"/>
    <property type="match status" value="1"/>
</dbReference>
<evidence type="ECO:0000259" key="4">
    <source>
        <dbReference type="Pfam" id="PF21075"/>
    </source>
</evidence>
<dbReference type="Pfam" id="PF21077">
    <property type="entry name" value="GDH_ACT3"/>
    <property type="match status" value="1"/>
</dbReference>
<dbReference type="Gene3D" id="3.40.50.720">
    <property type="entry name" value="NAD(P)-binding Rossmann-like Domain"/>
    <property type="match status" value="1"/>
</dbReference>
<feature type="domain" description="NAD-glutamate dehydrogenase ACT2" evidence="5">
    <location>
        <begin position="405"/>
        <end position="495"/>
    </location>
</feature>
<dbReference type="SUPFAM" id="SSF53223">
    <property type="entry name" value="Aminoacid dehydrogenase-like, N-terminal domain"/>
    <property type="match status" value="1"/>
</dbReference>
<dbReference type="InterPro" id="IPR049059">
    <property type="entry name" value="NAD_Glu_DH_HM1"/>
</dbReference>
<dbReference type="InterPro" id="IPR036291">
    <property type="entry name" value="NAD(P)-bd_dom_sf"/>
</dbReference>
<dbReference type="InterPro" id="IPR049064">
    <property type="entry name" value="NAD_Glu_DH_ACT3"/>
</dbReference>
<keyword evidence="1" id="KW-0560">Oxidoreductase</keyword>
<dbReference type="Pfam" id="PF21075">
    <property type="entry name" value="GDH_ACT1"/>
    <property type="match status" value="1"/>
</dbReference>
<dbReference type="Pfam" id="PF21076">
    <property type="entry name" value="GDH_ACT2"/>
    <property type="match status" value="1"/>
</dbReference>
<evidence type="ECO:0000256" key="1">
    <source>
        <dbReference type="ARBA" id="ARBA00023002"/>
    </source>
</evidence>
<evidence type="ECO:0000259" key="3">
    <source>
        <dbReference type="Pfam" id="PF21074"/>
    </source>
</evidence>
<evidence type="ECO:0000259" key="2">
    <source>
        <dbReference type="Pfam" id="PF05088"/>
    </source>
</evidence>
<dbReference type="InterPro" id="IPR048381">
    <property type="entry name" value="GDH_C"/>
</dbReference>
<dbReference type="SUPFAM" id="SSF51735">
    <property type="entry name" value="NAD(P)-binding Rossmann-fold domains"/>
    <property type="match status" value="1"/>
</dbReference>
<organism evidence="7">
    <name type="scientific">Aureimonas altamirensis</name>
    <dbReference type="NCBI Taxonomy" id="370622"/>
    <lineage>
        <taxon>Bacteria</taxon>
        <taxon>Pseudomonadati</taxon>
        <taxon>Pseudomonadota</taxon>
        <taxon>Alphaproteobacteria</taxon>
        <taxon>Hyphomicrobiales</taxon>
        <taxon>Aurantimonadaceae</taxon>
        <taxon>Aureimonas</taxon>
    </lineage>
</organism>
<dbReference type="PANTHER" id="PTHR43403:SF1">
    <property type="entry name" value="NAD-SPECIFIC GLUTAMATE DEHYDROGENASE"/>
    <property type="match status" value="1"/>
</dbReference>
<dbReference type="GO" id="GO:0004069">
    <property type="term" value="F:L-aspartate:2-oxoglutarate aminotransferase activity"/>
    <property type="evidence" value="ECO:0007669"/>
    <property type="project" value="InterPro"/>
</dbReference>
<feature type="domain" description="NAD-glutamate dehydrogenase ACT3" evidence="6">
    <location>
        <begin position="548"/>
        <end position="622"/>
    </location>
</feature>
<dbReference type="InterPro" id="IPR007780">
    <property type="entry name" value="NAD_Glu_DH_bac"/>
</dbReference>
<dbReference type="GO" id="GO:0004352">
    <property type="term" value="F:glutamate dehydrogenase (NAD+) activity"/>
    <property type="evidence" value="ECO:0007669"/>
    <property type="project" value="InterPro"/>
</dbReference>
<feature type="domain" description="NAD-glutamate dehydrogenase catalytic" evidence="2">
    <location>
        <begin position="739"/>
        <end position="1241"/>
    </location>
</feature>
<feature type="domain" description="NAD-specific glutamate dehydrogenase C-terminal" evidence="3">
    <location>
        <begin position="1286"/>
        <end position="1620"/>
    </location>
</feature>
<dbReference type="Pfam" id="PF21074">
    <property type="entry name" value="GDH_C"/>
    <property type="match status" value="1"/>
</dbReference>
<sequence length="1624" mass="178963">MITSQKARIIEDVLRETPEGPARRLVPMLLSRPPAEDLGAFSAKALAISAERAFAALDAHRSGRPLVVTEQPDEFVLDGRKLLLITLVNDDRPFLFDSAVAEVADSVPAIHYISHPILDIHRNGEGRIISFEASRPEAASDQDSRVSLIQFALEIPLEAASITGLKDRLEAILNQVLVVNSDFDAMLARVRHAAVELQARADQIDNHEDKATAEEAVRLLEWLLDNNFSFFGIREFTYHRDAEGETMSRVEGSELGILRDRDVRVLRKERTAQVTSPEMHAFLDEANPLLVAKANTRSLVHRRVYMDYVGVKEFDRDGRIVGEMRIVGLFTSSAYTQSIRTIPFIRQKAERVIRRFDFRPHSHSAKALLNILETYPRDELFQIDVDTLENFVGIMMELGERPRVRLLPRIDPFDRFVSAIVFLPRQRYDTRLREAVGQLLAQVYEGHVSAFYPSISDGPLTSVHFIIGRSGREGVIPRPDVEALEAQIAQLSRDWAADVETALASTGRAGDYRTLLTALPDGYREVTSAEDAARDLTRIAALSEASPFTIDFYRLDGDADHIVRLKLYTLGDTLPLSTRVPVLENMGLSALSERSFTVHRPDGLLVHIHDMDLTRRNGGTIELIDGGLSLEALFQAVSDSRIENDGFNRLVLEAGLEWRQANVLRAYARYMRQTGLPFSQEFIADTLVRYPRIAALLFDLFARSFDPTLPRVPDSAEPEADLLAKAASQRGCGAILADLRAALDKVDALEDDRVLQRFVTIVLATLRTNYFSVTDVSAAPDSVPGHVEPALAFKFDPHRIEGLPQPVPFAEIFVFDARVEGVHLRFGKVARGGLRWSDRSQDYRTEVLGLVKAQQVKNAVIVPVGAKGGFYPKRLPDPAQREAWFEAGRSAYVVFIASLLSVTDTVTPEGTVTPANLVRHDAQDPYFVVAADKGTATFSDTANAIAMADGFWLDDAFASGGSAGYDHKAMGITARGAWEAVKRHFREMDHDIQTTPFTAAGCGDMSGDVFGNGMLLSPATRLIAAFDHRDIFIDPSPDAAASFAERQRLFQKARSSWADYDQSLISAGGGVFSRREKRITLSDAAAEAIGWDKRTGTPSEVISAILRAPVDLLWFGGIGTYIRADAETAADVGDKANDSVRVTGREVRAAVVGEGANLGVTQRGRIEYALRGGRINTDAIDNSAGVNTSDVEVNIKIALKSAMAEGRLARPDRNSLLARMTPDVADLVLANNYEQTLALSLEQIAGADRLPLQGRLMARLEGEKRLDRAVEYLPTDRELADFKAAGRGLTRPELAVLLAYAKIDLFDQLIASPLPDDPYLEERLFAYFPPAMRDSHRGDIESHRLRREIIATDLANALANRLGPCFPTAMSDATGATSAQVTRAFVVAYDGLDMAALISRIDAQDNKLPGSVQNDLYRMVTLTLQIVTAWLVRNMPPETETSVAVAALQRMQSTMKPKLLELASDRAREKYAARLQALLDKEIPEPLAHEVALLPLIGLIPDAARVSRETGKPGDAVLSAYFQMTKRLRIGRLETAIMGIRPQDYFETLTLERAGSQISNARRRLTTDVLTRFGQSDDPVAAWAAEEGEKIDRIADRISELVGSGETSVARLTLAAGLLMDLAG</sequence>
<evidence type="ECO:0000259" key="6">
    <source>
        <dbReference type="Pfam" id="PF21077"/>
    </source>
</evidence>
<feature type="domain" description="NAD-glutamate dehydrogenase N-terminal ACT1" evidence="4">
    <location>
        <begin position="29"/>
        <end position="169"/>
    </location>
</feature>
<protein>
    <submittedName>
        <fullName evidence="7">NAD-glutamate dehydrogenase</fullName>
    </submittedName>
</protein>
<dbReference type="GO" id="GO:0006538">
    <property type="term" value="P:L-glutamate catabolic process"/>
    <property type="evidence" value="ECO:0007669"/>
    <property type="project" value="InterPro"/>
</dbReference>
<dbReference type="Pfam" id="PF21073">
    <property type="entry name" value="GDH_HM1"/>
    <property type="match status" value="1"/>
</dbReference>
<dbReference type="InterPro" id="IPR046346">
    <property type="entry name" value="Aminoacid_DH-like_N_sf"/>
</dbReference>
<accession>A0A0P0YVP2</accession>
<dbReference type="PIRSF" id="PIRSF036761">
    <property type="entry name" value="GDH_Mll4104"/>
    <property type="match status" value="1"/>
</dbReference>
<dbReference type="InterPro" id="IPR049056">
    <property type="entry name" value="NAD_Glu_DH_HM3"/>
</dbReference>
<proteinExistence type="predicted"/>